<evidence type="ECO:0000313" key="2">
    <source>
        <dbReference type="EMBL" id="TYC50314.1"/>
    </source>
</evidence>
<sequence>MPITYNKLWKLLIDKNMNKTQLKDAANVSSNVIAKMGRDEPIAIESLVKICLELGVDIGDVISINKKKVVTNE</sequence>
<reference evidence="2 3" key="1">
    <citation type="submission" date="2019-01" db="EMBL/GenBank/DDBJ databases">
        <title>Weissella sp. nov., a novel lactic acid bacterium isolated from animal feces.</title>
        <authorList>
            <person name="Wang L.-T."/>
        </authorList>
    </citation>
    <scope>NUCLEOTIDE SEQUENCE [LARGE SCALE GENOMIC DNA]</scope>
    <source>
        <strain evidence="2 3">8H-2</strain>
    </source>
</reference>
<dbReference type="GO" id="GO:0003677">
    <property type="term" value="F:DNA binding"/>
    <property type="evidence" value="ECO:0007669"/>
    <property type="project" value="InterPro"/>
</dbReference>
<dbReference type="Proteomes" id="UP000371977">
    <property type="component" value="Unassembled WGS sequence"/>
</dbReference>
<dbReference type="Pfam" id="PF13443">
    <property type="entry name" value="HTH_26"/>
    <property type="match status" value="1"/>
</dbReference>
<protein>
    <submittedName>
        <fullName evidence="2">XRE family transcriptional regulator</fullName>
    </submittedName>
</protein>
<evidence type="ECO:0000313" key="3">
    <source>
        <dbReference type="Proteomes" id="UP000371977"/>
    </source>
</evidence>
<comment type="caution">
    <text evidence="2">The sequence shown here is derived from an EMBL/GenBank/DDBJ whole genome shotgun (WGS) entry which is preliminary data.</text>
</comment>
<name>A0A6C2C8L7_9LACO</name>
<dbReference type="OrthoDB" id="9805309at2"/>
<feature type="domain" description="HTH cro/C1-type" evidence="1">
    <location>
        <begin position="7"/>
        <end position="66"/>
    </location>
</feature>
<dbReference type="SUPFAM" id="SSF47413">
    <property type="entry name" value="lambda repressor-like DNA-binding domains"/>
    <property type="match status" value="1"/>
</dbReference>
<dbReference type="InterPro" id="IPR010982">
    <property type="entry name" value="Lambda_DNA-bd_dom_sf"/>
</dbReference>
<dbReference type="EMBL" id="SDGZ01000009">
    <property type="protein sequence ID" value="TYC50314.1"/>
    <property type="molecule type" value="Genomic_DNA"/>
</dbReference>
<dbReference type="AlphaFoldDB" id="A0A6C2C8L7"/>
<organism evidence="2 3">
    <name type="scientific">Weissella muntiaci</name>
    <dbReference type="NCBI Taxonomy" id="2508881"/>
    <lineage>
        <taxon>Bacteria</taxon>
        <taxon>Bacillati</taxon>
        <taxon>Bacillota</taxon>
        <taxon>Bacilli</taxon>
        <taxon>Lactobacillales</taxon>
        <taxon>Lactobacillaceae</taxon>
        <taxon>Weissella</taxon>
    </lineage>
</organism>
<dbReference type="RefSeq" id="WP_148622104.1">
    <property type="nucleotide sequence ID" value="NZ_SDGZ01000009.1"/>
</dbReference>
<gene>
    <name evidence="2" type="ORF">ESZ50_02785</name>
</gene>
<keyword evidence="3" id="KW-1185">Reference proteome</keyword>
<evidence type="ECO:0000259" key="1">
    <source>
        <dbReference type="Pfam" id="PF13443"/>
    </source>
</evidence>
<dbReference type="InterPro" id="IPR001387">
    <property type="entry name" value="Cro/C1-type_HTH"/>
</dbReference>
<proteinExistence type="predicted"/>
<accession>A0A6C2C8L7</accession>
<dbReference type="Gene3D" id="1.10.260.40">
    <property type="entry name" value="lambda repressor-like DNA-binding domains"/>
    <property type="match status" value="1"/>
</dbReference>